<sequence length="172" mass="20130">MYQQPTAEDFSALPLEELERRINEFNKSRDEIIENMRRNKRKLVESGEMTTEEYVKRCRLDEMPLYLNQEDMNAYSIFLWKKSGEEKEEPELLKLMEEDEKRAVRGRRRALGRDGPPANVPTILPYARASFRLPPNILPIYNPTQHDTLFLRNGTCYHGASDGDGSKRSSFE</sequence>
<comment type="caution">
    <text evidence="1">The sequence shown here is derived from an EMBL/GenBank/DDBJ whole genome shotgun (WGS) entry which is preliminary data.</text>
</comment>
<dbReference type="Proteomes" id="UP000835052">
    <property type="component" value="Unassembled WGS sequence"/>
</dbReference>
<name>A0A8S1HXS8_9PELO</name>
<gene>
    <name evidence="1" type="ORF">CAUJ_LOCUS15160</name>
</gene>
<organism evidence="1 2">
    <name type="scientific">Caenorhabditis auriculariae</name>
    <dbReference type="NCBI Taxonomy" id="2777116"/>
    <lineage>
        <taxon>Eukaryota</taxon>
        <taxon>Metazoa</taxon>
        <taxon>Ecdysozoa</taxon>
        <taxon>Nematoda</taxon>
        <taxon>Chromadorea</taxon>
        <taxon>Rhabditida</taxon>
        <taxon>Rhabditina</taxon>
        <taxon>Rhabditomorpha</taxon>
        <taxon>Rhabditoidea</taxon>
        <taxon>Rhabditidae</taxon>
        <taxon>Peloderinae</taxon>
        <taxon>Caenorhabditis</taxon>
    </lineage>
</organism>
<keyword evidence="2" id="KW-1185">Reference proteome</keyword>
<proteinExistence type="predicted"/>
<dbReference type="EMBL" id="CAJGYM010000163">
    <property type="protein sequence ID" value="CAD6199257.1"/>
    <property type="molecule type" value="Genomic_DNA"/>
</dbReference>
<reference evidence="1" key="1">
    <citation type="submission" date="2020-10" db="EMBL/GenBank/DDBJ databases">
        <authorList>
            <person name="Kikuchi T."/>
        </authorList>
    </citation>
    <scope>NUCLEOTIDE SEQUENCE</scope>
    <source>
        <strain evidence="1">NKZ352</strain>
    </source>
</reference>
<dbReference type="AlphaFoldDB" id="A0A8S1HXS8"/>
<evidence type="ECO:0000313" key="1">
    <source>
        <dbReference type="EMBL" id="CAD6199257.1"/>
    </source>
</evidence>
<protein>
    <submittedName>
        <fullName evidence="1">Uncharacterized protein</fullName>
    </submittedName>
</protein>
<accession>A0A8S1HXS8</accession>
<evidence type="ECO:0000313" key="2">
    <source>
        <dbReference type="Proteomes" id="UP000835052"/>
    </source>
</evidence>